<gene>
    <name evidence="6" type="ORF">DFH05DRAFT_1507529</name>
    <name evidence="7" type="ORF">F5890DRAFT_95707</name>
</gene>
<reference evidence="6 8" key="3">
    <citation type="journal article" date="2023" name="Proc. Natl. Acad. Sci. U.S.A.">
        <title>A global phylogenomic analysis of the shiitake genus Lentinula.</title>
        <authorList>
            <person name="Sierra-Patev S."/>
            <person name="Min B."/>
            <person name="Naranjo-Ortiz M."/>
            <person name="Looney B."/>
            <person name="Konkel Z."/>
            <person name="Slot J.C."/>
            <person name="Sakamoto Y."/>
            <person name="Steenwyk J.L."/>
            <person name="Rokas A."/>
            <person name="Carro J."/>
            <person name="Camarero S."/>
            <person name="Ferreira P."/>
            <person name="Molpeceres G."/>
            <person name="Ruiz-Duenas F.J."/>
            <person name="Serrano A."/>
            <person name="Henrissat B."/>
            <person name="Drula E."/>
            <person name="Hughes K.W."/>
            <person name="Mata J.L."/>
            <person name="Ishikawa N.K."/>
            <person name="Vargas-Isla R."/>
            <person name="Ushijima S."/>
            <person name="Smith C.A."/>
            <person name="Donoghue J."/>
            <person name="Ahrendt S."/>
            <person name="Andreopoulos W."/>
            <person name="He G."/>
            <person name="LaButti K."/>
            <person name="Lipzen A."/>
            <person name="Ng V."/>
            <person name="Riley R."/>
            <person name="Sandor L."/>
            <person name="Barry K."/>
            <person name="Martinez A.T."/>
            <person name="Xiao Y."/>
            <person name="Gibbons J.G."/>
            <person name="Terashima K."/>
            <person name="Grigoriev I.V."/>
            <person name="Hibbett D."/>
        </authorList>
    </citation>
    <scope>NUCLEOTIDE SEQUENCE [LARGE SCALE GENOMIC DNA]</scope>
    <source>
        <strain evidence="6 8">TFB7810</strain>
    </source>
</reference>
<keyword evidence="4 5" id="KW-0472">Membrane</keyword>
<protein>
    <submittedName>
        <fullName evidence="6">Uncharacterized protein</fullName>
    </submittedName>
</protein>
<evidence type="ECO:0000313" key="8">
    <source>
        <dbReference type="Proteomes" id="UP001142393"/>
    </source>
</evidence>
<feature type="transmembrane region" description="Helical" evidence="5">
    <location>
        <begin position="35"/>
        <end position="56"/>
    </location>
</feature>
<dbReference type="AlphaFoldDB" id="A0A9W8TUP1"/>
<accession>A0A9W8TUP1</accession>
<evidence type="ECO:0000313" key="6">
    <source>
        <dbReference type="EMBL" id="KAJ3740894.1"/>
    </source>
</evidence>
<name>A0A9W8TUP1_9AGAR</name>
<reference evidence="6" key="1">
    <citation type="submission" date="2022-08" db="EMBL/GenBank/DDBJ databases">
        <authorList>
            <consortium name="DOE Joint Genome Institute"/>
            <person name="Min B."/>
            <person name="Sierra-Patev S."/>
            <person name="Naranjo-Ortiz M."/>
            <person name="Looney B."/>
            <person name="Konkel Z."/>
            <person name="Slot J.C."/>
            <person name="Sakamoto Y."/>
            <person name="Steenwyk J.L."/>
            <person name="Rokas A."/>
            <person name="Carro J."/>
            <person name="Camarero S."/>
            <person name="Ferreira P."/>
            <person name="Molpeceres G."/>
            <person name="Ruiz-duenas F.J."/>
            <person name="Serrano A."/>
            <person name="Henrissat B."/>
            <person name="Drula E."/>
            <person name="Hughes K.W."/>
            <person name="Mata J.L."/>
            <person name="Ishikawa N.K."/>
            <person name="Vargas-Isla R."/>
            <person name="Ushijima S."/>
            <person name="Smith C.A."/>
            <person name="Ahrendt S."/>
            <person name="Andreopoulos W."/>
            <person name="He G."/>
            <person name="LaButti K."/>
            <person name="Lipzen A."/>
            <person name="Ng V."/>
            <person name="Riley R."/>
            <person name="Sandor L."/>
            <person name="Barry K."/>
            <person name="Martinez A.T."/>
            <person name="Xiao Y."/>
            <person name="Gibbons J.G."/>
            <person name="Terashima K."/>
            <person name="Hibbett D.S."/>
            <person name="Grigoriev I.V."/>
        </authorList>
    </citation>
    <scope>NUCLEOTIDE SEQUENCE</scope>
    <source>
        <strain evidence="6">TFB7810</strain>
    </source>
</reference>
<keyword evidence="8" id="KW-1185">Reference proteome</keyword>
<dbReference type="Proteomes" id="UP001163850">
    <property type="component" value="Unassembled WGS sequence"/>
</dbReference>
<keyword evidence="2" id="KW-0999">Mitochondrion inner membrane</keyword>
<evidence type="ECO:0000256" key="1">
    <source>
        <dbReference type="ARBA" id="ARBA00004273"/>
    </source>
</evidence>
<evidence type="ECO:0000256" key="4">
    <source>
        <dbReference type="ARBA" id="ARBA00023136"/>
    </source>
</evidence>
<accession>A0AA38ULA0</accession>
<sequence>MLDGIYNRPNTMIERQKALQADPRPVHLKGPRRVLAIRLFSVGFTAGALGTVYGIYQLIRGKQQ</sequence>
<dbReference type="EMBL" id="JANVFU010000013">
    <property type="protein sequence ID" value="KAJ3740894.1"/>
    <property type="molecule type" value="Genomic_DNA"/>
</dbReference>
<keyword evidence="3" id="KW-0496">Mitochondrion</keyword>
<reference evidence="7" key="2">
    <citation type="submission" date="2022-08" db="EMBL/GenBank/DDBJ databases">
        <authorList>
            <consortium name="DOE Joint Genome Institute"/>
            <person name="Min B."/>
            <person name="Riley R."/>
            <person name="Sierra-Patev S."/>
            <person name="Naranjo-Ortiz M."/>
            <person name="Looney B."/>
            <person name="Konkel Z."/>
            <person name="Slot J.C."/>
            <person name="Sakamoto Y."/>
            <person name="Steenwyk J.L."/>
            <person name="Rokas A."/>
            <person name="Carro J."/>
            <person name="Camarero S."/>
            <person name="Ferreira P."/>
            <person name="Molpeceres G."/>
            <person name="Ruiz-Duenas F.J."/>
            <person name="Serrano A."/>
            <person name="Henrissat B."/>
            <person name="Drula E."/>
            <person name="Hughes K.W."/>
            <person name="Mata J.L."/>
            <person name="Ishikawa N.K."/>
            <person name="Vargas-Isla R."/>
            <person name="Ushijima S."/>
            <person name="Smith C.A."/>
            <person name="Ahrendt S."/>
            <person name="Andreopoulos W."/>
            <person name="He G."/>
            <person name="Labutti K."/>
            <person name="Lipzen A."/>
            <person name="Ng V."/>
            <person name="Sandor L."/>
            <person name="Barry K."/>
            <person name="Martinez A.T."/>
            <person name="Xiao Y."/>
            <person name="Gibbons J.G."/>
            <person name="Terashima K."/>
            <person name="Hibbett D.S."/>
            <person name="Grigoriev I.V."/>
        </authorList>
    </citation>
    <scope>NUCLEOTIDE SEQUENCE</scope>
    <source>
        <strain evidence="7">TFB7829</strain>
    </source>
</reference>
<proteinExistence type="predicted"/>
<evidence type="ECO:0000256" key="2">
    <source>
        <dbReference type="ARBA" id="ARBA00022792"/>
    </source>
</evidence>
<evidence type="ECO:0000313" key="7">
    <source>
        <dbReference type="EMBL" id="KAJ3978562.1"/>
    </source>
</evidence>
<dbReference type="Proteomes" id="UP001142393">
    <property type="component" value="Unassembled WGS sequence"/>
</dbReference>
<dbReference type="Pfam" id="PF02238">
    <property type="entry name" value="COX7a"/>
    <property type="match status" value="1"/>
</dbReference>
<evidence type="ECO:0000256" key="5">
    <source>
        <dbReference type="SAM" id="Phobius"/>
    </source>
</evidence>
<dbReference type="EMBL" id="MU803008">
    <property type="protein sequence ID" value="KAJ3978562.1"/>
    <property type="molecule type" value="Genomic_DNA"/>
</dbReference>
<keyword evidence="5" id="KW-1133">Transmembrane helix</keyword>
<comment type="subcellular location">
    <subcellularLocation>
        <location evidence="1">Mitochondrion inner membrane</location>
    </subcellularLocation>
</comment>
<organism evidence="6 8">
    <name type="scientific">Lentinula detonsa</name>
    <dbReference type="NCBI Taxonomy" id="2804962"/>
    <lineage>
        <taxon>Eukaryota</taxon>
        <taxon>Fungi</taxon>
        <taxon>Dikarya</taxon>
        <taxon>Basidiomycota</taxon>
        <taxon>Agaricomycotina</taxon>
        <taxon>Agaricomycetes</taxon>
        <taxon>Agaricomycetidae</taxon>
        <taxon>Agaricales</taxon>
        <taxon>Marasmiineae</taxon>
        <taxon>Omphalotaceae</taxon>
        <taxon>Lentinula</taxon>
    </lineage>
</organism>
<keyword evidence="5" id="KW-0812">Transmembrane</keyword>
<dbReference type="GO" id="GO:0005743">
    <property type="term" value="C:mitochondrial inner membrane"/>
    <property type="evidence" value="ECO:0007669"/>
    <property type="project" value="UniProtKB-SubCell"/>
</dbReference>
<evidence type="ECO:0000256" key="3">
    <source>
        <dbReference type="ARBA" id="ARBA00023128"/>
    </source>
</evidence>
<dbReference type="InterPro" id="IPR039297">
    <property type="entry name" value="COX7a"/>
</dbReference>
<comment type="caution">
    <text evidence="6">The sequence shown here is derived from an EMBL/GenBank/DDBJ whole genome shotgun (WGS) entry which is preliminary data.</text>
</comment>